<comment type="caution">
    <text evidence="1">The sequence shown here is derived from an EMBL/GenBank/DDBJ whole genome shotgun (WGS) entry which is preliminary data.</text>
</comment>
<evidence type="ECO:0000313" key="1">
    <source>
        <dbReference type="EMBL" id="KAJ8625812.1"/>
    </source>
</evidence>
<proteinExistence type="predicted"/>
<protein>
    <submittedName>
        <fullName evidence="1">Uncharacterized protein</fullName>
    </submittedName>
</protein>
<reference evidence="1 2" key="1">
    <citation type="journal article" date="2022" name="Hortic Res">
        <title>A haplotype resolved chromosomal level avocado genome allows analysis of novel avocado genes.</title>
        <authorList>
            <person name="Nath O."/>
            <person name="Fletcher S.J."/>
            <person name="Hayward A."/>
            <person name="Shaw L.M."/>
            <person name="Masouleh A.K."/>
            <person name="Furtado A."/>
            <person name="Henry R.J."/>
            <person name="Mitter N."/>
        </authorList>
    </citation>
    <scope>NUCLEOTIDE SEQUENCE [LARGE SCALE GENOMIC DNA]</scope>
    <source>
        <strain evidence="2">cv. Hass</strain>
    </source>
</reference>
<name>A0ACC2KX55_PERAE</name>
<gene>
    <name evidence="1" type="ORF">MRB53_034342</name>
</gene>
<organism evidence="1 2">
    <name type="scientific">Persea americana</name>
    <name type="common">Avocado</name>
    <dbReference type="NCBI Taxonomy" id="3435"/>
    <lineage>
        <taxon>Eukaryota</taxon>
        <taxon>Viridiplantae</taxon>
        <taxon>Streptophyta</taxon>
        <taxon>Embryophyta</taxon>
        <taxon>Tracheophyta</taxon>
        <taxon>Spermatophyta</taxon>
        <taxon>Magnoliopsida</taxon>
        <taxon>Magnoliidae</taxon>
        <taxon>Laurales</taxon>
        <taxon>Lauraceae</taxon>
        <taxon>Persea</taxon>
    </lineage>
</organism>
<keyword evidence="2" id="KW-1185">Reference proteome</keyword>
<accession>A0ACC2KX55</accession>
<dbReference type="EMBL" id="CM056819">
    <property type="protein sequence ID" value="KAJ8625812.1"/>
    <property type="molecule type" value="Genomic_DNA"/>
</dbReference>
<sequence>MQAMQQLQDAPKFDSSKQKDRRIVTWTPQEDDILREQIRIHGTESWTSIAARFKDKTSRQCRRRWYTYLNSECKKGSWTEEEDMILCEAQKIFGNRWTEIAKVVSGRTDNAVKNRFSTLCKKRAKLEALSKENNHEYINQNNKRVIIQDRFITPGTLESTSHLKKMRTNISDPTTNCNMKQRQLGEHGIEKQMHLRPPLAVLVQNSNAGNKPTQQHLINPSKAAMDDVSNNKDQGMFLKRDDPKITALMQQAELLSSLAQKVNSENTSQSIENAWKELQDFFIRSEESEQLQCKILEMDFLLKDFKDSIEEPSCSNTGSWQRQLDLQDESQGSSEYSTGSTNQWHQTGDRTEGHQGEECMINHNTSIRTHTFNSQEEVIGGSKDGFCNDTSIAHAETILPASEGQRVDDDGIIANRSDAEFSSPPQMVPFFQPFGEGIPSPKFTDSERHFLLNTLGLASPSATNTNPSCRRALLHSL</sequence>
<evidence type="ECO:0000313" key="2">
    <source>
        <dbReference type="Proteomes" id="UP001234297"/>
    </source>
</evidence>
<dbReference type="Proteomes" id="UP001234297">
    <property type="component" value="Chromosome 11"/>
</dbReference>